<reference evidence="5 6" key="1">
    <citation type="submission" date="2018-06" db="EMBL/GenBank/DDBJ databases">
        <title>Complete genome of Desulfovibrio marinus P48SEP.</title>
        <authorList>
            <person name="Crispim J.S."/>
            <person name="Vidigal P.M.P."/>
            <person name="Silva L.C.F."/>
            <person name="Araujo L.C."/>
            <person name="Laguardia C.N."/>
            <person name="Dias R.S."/>
            <person name="Sousa M.P."/>
            <person name="Paula S.O."/>
            <person name="Silva C."/>
        </authorList>
    </citation>
    <scope>NUCLEOTIDE SEQUENCE [LARGE SCALE GENOMIC DNA]</scope>
    <source>
        <strain evidence="5 6">P48SEP</strain>
    </source>
</reference>
<proteinExistence type="predicted"/>
<dbReference type="Gene3D" id="1.10.260.40">
    <property type="entry name" value="lambda repressor-like DNA-binding domains"/>
    <property type="match status" value="1"/>
</dbReference>
<evidence type="ECO:0000313" key="6">
    <source>
        <dbReference type="Proteomes" id="UP000434052"/>
    </source>
</evidence>
<dbReference type="InterPro" id="IPR010982">
    <property type="entry name" value="Lambda_DNA-bd_dom_sf"/>
</dbReference>
<name>A0A6P1ZJ25_9BACT</name>
<dbReference type="InterPro" id="IPR001387">
    <property type="entry name" value="Cro/C1-type_HTH"/>
</dbReference>
<keyword evidence="1" id="KW-0805">Transcription regulation</keyword>
<dbReference type="SUPFAM" id="SSF47413">
    <property type="entry name" value="lambda repressor-like DNA-binding domains"/>
    <property type="match status" value="1"/>
</dbReference>
<sequence>MSKILDNAHDMARSLHNVGAMDDITMRQIDALCLPKAPTFSAEDIKRIRNKSKMSQAVFAVVLNTSTTTVQKWEQGTKKPGGMASRLLDVVDRKGVEALI</sequence>
<comment type="caution">
    <text evidence="5">The sequence shown here is derived from an EMBL/GenBank/DDBJ whole genome shotgun (WGS) entry which is preliminary data.</text>
</comment>
<dbReference type="Proteomes" id="UP000434052">
    <property type="component" value="Unassembled WGS sequence"/>
</dbReference>
<dbReference type="InterPro" id="IPR052359">
    <property type="entry name" value="HTH-type_reg/antitoxin"/>
</dbReference>
<evidence type="ECO:0000313" key="5">
    <source>
        <dbReference type="EMBL" id="TVM34572.1"/>
    </source>
</evidence>
<feature type="domain" description="HTH cro/C1-type" evidence="4">
    <location>
        <begin position="45"/>
        <end position="80"/>
    </location>
</feature>
<accession>A0A6P1ZJ25</accession>
<gene>
    <name evidence="5" type="ORF">DQK91_08345</name>
</gene>
<dbReference type="CDD" id="cd00093">
    <property type="entry name" value="HTH_XRE"/>
    <property type="match status" value="1"/>
</dbReference>
<organism evidence="5 6">
    <name type="scientific">Oceanidesulfovibrio marinus</name>
    <dbReference type="NCBI Taxonomy" id="370038"/>
    <lineage>
        <taxon>Bacteria</taxon>
        <taxon>Pseudomonadati</taxon>
        <taxon>Thermodesulfobacteriota</taxon>
        <taxon>Desulfovibrionia</taxon>
        <taxon>Desulfovibrionales</taxon>
        <taxon>Desulfovibrionaceae</taxon>
        <taxon>Oceanidesulfovibrio</taxon>
    </lineage>
</organism>
<dbReference type="SMART" id="SM00530">
    <property type="entry name" value="HTH_XRE"/>
    <property type="match status" value="1"/>
</dbReference>
<keyword evidence="3" id="KW-0804">Transcription</keyword>
<keyword evidence="2" id="KW-0238">DNA-binding</keyword>
<evidence type="ECO:0000256" key="3">
    <source>
        <dbReference type="ARBA" id="ARBA00023163"/>
    </source>
</evidence>
<dbReference type="EMBL" id="QMIF01000004">
    <property type="protein sequence ID" value="TVM34572.1"/>
    <property type="molecule type" value="Genomic_DNA"/>
</dbReference>
<evidence type="ECO:0000256" key="1">
    <source>
        <dbReference type="ARBA" id="ARBA00023015"/>
    </source>
</evidence>
<evidence type="ECO:0000256" key="2">
    <source>
        <dbReference type="ARBA" id="ARBA00023125"/>
    </source>
</evidence>
<dbReference type="PANTHER" id="PTHR36511">
    <property type="entry name" value="MERR FAMILY BACTERIAL REGULATORY PROTEIN"/>
    <property type="match status" value="1"/>
</dbReference>
<dbReference type="OrthoDB" id="9799384at2"/>
<dbReference type="PROSITE" id="PS50943">
    <property type="entry name" value="HTH_CROC1"/>
    <property type="match status" value="1"/>
</dbReference>
<protein>
    <submittedName>
        <fullName evidence="5">Transcriptional regulator</fullName>
    </submittedName>
</protein>
<evidence type="ECO:0000259" key="4">
    <source>
        <dbReference type="PROSITE" id="PS50943"/>
    </source>
</evidence>
<dbReference type="RefSeq" id="WP_144304893.1">
    <property type="nucleotide sequence ID" value="NZ_QMIF01000004.1"/>
</dbReference>
<dbReference type="PANTHER" id="PTHR36511:SF3">
    <property type="entry name" value="ANTITOXIN HIGA-2"/>
    <property type="match status" value="1"/>
</dbReference>
<dbReference type="AlphaFoldDB" id="A0A6P1ZJ25"/>
<dbReference type="Pfam" id="PF01381">
    <property type="entry name" value="HTH_3"/>
    <property type="match status" value="1"/>
</dbReference>
<dbReference type="GO" id="GO:0003677">
    <property type="term" value="F:DNA binding"/>
    <property type="evidence" value="ECO:0007669"/>
    <property type="project" value="UniProtKB-KW"/>
</dbReference>